<evidence type="ECO:0000256" key="2">
    <source>
        <dbReference type="ARBA" id="ARBA00022692"/>
    </source>
</evidence>
<dbReference type="PANTHER" id="PTHR38480:SF1">
    <property type="entry name" value="SLR0254 PROTEIN"/>
    <property type="match status" value="1"/>
</dbReference>
<keyword evidence="3 5" id="KW-1133">Transmembrane helix</keyword>
<dbReference type="PANTHER" id="PTHR38480">
    <property type="entry name" value="SLR0254 PROTEIN"/>
    <property type="match status" value="1"/>
</dbReference>
<dbReference type="OrthoDB" id="288430at2157"/>
<keyword evidence="8" id="KW-1185">Reference proteome</keyword>
<evidence type="ECO:0000256" key="3">
    <source>
        <dbReference type="ARBA" id="ARBA00022989"/>
    </source>
</evidence>
<comment type="caution">
    <text evidence="7">The sequence shown here is derived from an EMBL/GenBank/DDBJ whole genome shotgun (WGS) entry which is preliminary data.</text>
</comment>
<evidence type="ECO:0000256" key="4">
    <source>
        <dbReference type="ARBA" id="ARBA00023136"/>
    </source>
</evidence>
<dbReference type="RefSeq" id="WP_158203386.1">
    <property type="nucleotide sequence ID" value="NZ_WSZK01000009.1"/>
</dbReference>
<feature type="transmembrane region" description="Helical" evidence="5">
    <location>
        <begin position="21"/>
        <end position="42"/>
    </location>
</feature>
<accession>A0A6B0GPT8</accession>
<sequence length="146" mass="15455">MGSFKRVSPDLTTDAVVESRLAAFCLDVAVVTLVSLVVAVALTLEQVTVGPAALVWFVTWFSYVVVAQGRYGQTVGKYVVGVVVTTADGGPVGYREAAVRELVRVADLLTLNAVGWVVTPGNRRQRLGDLAAGTVVVPAAREARRL</sequence>
<evidence type="ECO:0000313" key="7">
    <source>
        <dbReference type="EMBL" id="MWG33658.1"/>
    </source>
</evidence>
<organism evidence="7 8">
    <name type="scientific">Halomarina oriensis</name>
    <dbReference type="NCBI Taxonomy" id="671145"/>
    <lineage>
        <taxon>Archaea</taxon>
        <taxon>Methanobacteriati</taxon>
        <taxon>Methanobacteriota</taxon>
        <taxon>Stenosarchaea group</taxon>
        <taxon>Halobacteria</taxon>
        <taxon>Halobacteriales</taxon>
        <taxon>Natronomonadaceae</taxon>
        <taxon>Halomarina</taxon>
    </lineage>
</organism>
<evidence type="ECO:0000259" key="6">
    <source>
        <dbReference type="Pfam" id="PF06271"/>
    </source>
</evidence>
<name>A0A6B0GPT8_9EURY</name>
<evidence type="ECO:0000256" key="1">
    <source>
        <dbReference type="ARBA" id="ARBA00004141"/>
    </source>
</evidence>
<keyword evidence="2 5" id="KW-0812">Transmembrane</keyword>
<dbReference type="Proteomes" id="UP000451471">
    <property type="component" value="Unassembled WGS sequence"/>
</dbReference>
<dbReference type="InterPro" id="IPR010432">
    <property type="entry name" value="RDD"/>
</dbReference>
<comment type="subcellular location">
    <subcellularLocation>
        <location evidence="1">Membrane</location>
        <topology evidence="1">Multi-pass membrane protein</topology>
    </subcellularLocation>
</comment>
<proteinExistence type="predicted"/>
<dbReference type="Pfam" id="PF06271">
    <property type="entry name" value="RDD"/>
    <property type="match status" value="1"/>
</dbReference>
<gene>
    <name evidence="7" type="ORF">GQS65_03985</name>
</gene>
<dbReference type="AlphaFoldDB" id="A0A6B0GPT8"/>
<dbReference type="EMBL" id="WSZK01000009">
    <property type="protein sequence ID" value="MWG33658.1"/>
    <property type="molecule type" value="Genomic_DNA"/>
</dbReference>
<feature type="domain" description="RDD" evidence="6">
    <location>
        <begin position="17"/>
        <end position="133"/>
    </location>
</feature>
<dbReference type="GO" id="GO:0016020">
    <property type="term" value="C:membrane"/>
    <property type="evidence" value="ECO:0007669"/>
    <property type="project" value="UniProtKB-SubCell"/>
</dbReference>
<feature type="transmembrane region" description="Helical" evidence="5">
    <location>
        <begin position="48"/>
        <end position="67"/>
    </location>
</feature>
<reference evidence="7 8" key="1">
    <citation type="submission" date="2019-12" db="EMBL/GenBank/DDBJ databases">
        <title>Halocatena pleomorpha gen. nov. sp. nov., an extremely halophilic archaeon of family Halobacteriaceae isolated from saltpan soil.</title>
        <authorList>
            <person name="Pal Y."/>
            <person name="Verma A."/>
            <person name="Krishnamurthi S."/>
            <person name="Kumar P."/>
        </authorList>
    </citation>
    <scope>NUCLEOTIDE SEQUENCE [LARGE SCALE GENOMIC DNA]</scope>
    <source>
        <strain evidence="7 8">JCM 16495</strain>
    </source>
</reference>
<evidence type="ECO:0000256" key="5">
    <source>
        <dbReference type="SAM" id="Phobius"/>
    </source>
</evidence>
<keyword evidence="4 5" id="KW-0472">Membrane</keyword>
<protein>
    <recommendedName>
        <fullName evidence="6">RDD domain-containing protein</fullName>
    </recommendedName>
</protein>
<evidence type="ECO:0000313" key="8">
    <source>
        <dbReference type="Proteomes" id="UP000451471"/>
    </source>
</evidence>